<dbReference type="EMBL" id="KZ110592">
    <property type="protein sequence ID" value="OSX65866.1"/>
    <property type="molecule type" value="Genomic_DNA"/>
</dbReference>
<dbReference type="GeneID" id="36323265"/>
<sequence length="318" mass="36619">MGQWWMLANLDKRENFGTWGKLGEFFYDDFETLIEFILTPFPHPAPDSALAKHKPYVRTMETGKALGRLDLPGEILHFIFDNITSFQDALFLTLATPLLEPFGHQRMYELICLCQQRWKGDRIICLGDYARTDDLPEGLLSETELQELQDQDKQLFYGFISETYQRVEHEPKAYWSPPYDVWSCLPKRELKFYMSISNEEPNCHYLGKAKVHYWVLCNLTKQEYVREDSIAAHLNDTPDGPLPPGSIGLGNVLLSLICWSSDPSIAMHFNGDLHRGAWAGDRFEVTTLDRLSPPLASGGWRDISEPVVARLVANWEWE</sequence>
<accession>A0A1X6NBP6</accession>
<dbReference type="OrthoDB" id="2588098at2759"/>
<keyword evidence="2" id="KW-1185">Reference proteome</keyword>
<protein>
    <submittedName>
        <fullName evidence="1">Uncharacterized protein</fullName>
    </submittedName>
</protein>
<evidence type="ECO:0000313" key="1">
    <source>
        <dbReference type="EMBL" id="OSX65866.1"/>
    </source>
</evidence>
<organism evidence="1 2">
    <name type="scientific">Postia placenta MAD-698-R-SB12</name>
    <dbReference type="NCBI Taxonomy" id="670580"/>
    <lineage>
        <taxon>Eukaryota</taxon>
        <taxon>Fungi</taxon>
        <taxon>Dikarya</taxon>
        <taxon>Basidiomycota</taxon>
        <taxon>Agaricomycotina</taxon>
        <taxon>Agaricomycetes</taxon>
        <taxon>Polyporales</taxon>
        <taxon>Adustoporiaceae</taxon>
        <taxon>Rhodonia</taxon>
    </lineage>
</organism>
<proteinExistence type="predicted"/>
<evidence type="ECO:0000313" key="2">
    <source>
        <dbReference type="Proteomes" id="UP000194127"/>
    </source>
</evidence>
<dbReference type="RefSeq" id="XP_024342660.1">
    <property type="nucleotide sequence ID" value="XM_024478315.1"/>
</dbReference>
<dbReference type="AlphaFoldDB" id="A0A1X6NBP6"/>
<gene>
    <name evidence="1" type="ORF">POSPLADRAFT_1043453</name>
</gene>
<reference evidence="1 2" key="1">
    <citation type="submission" date="2017-04" db="EMBL/GenBank/DDBJ databases">
        <title>Genome Sequence of the Model Brown-Rot Fungus Postia placenta SB12.</title>
        <authorList>
            <consortium name="DOE Joint Genome Institute"/>
            <person name="Gaskell J."/>
            <person name="Kersten P."/>
            <person name="Larrondo L.F."/>
            <person name="Canessa P."/>
            <person name="Martinez D."/>
            <person name="Hibbett D."/>
            <person name="Schmoll M."/>
            <person name="Kubicek C.P."/>
            <person name="Martinez A.T."/>
            <person name="Yadav J."/>
            <person name="Master E."/>
            <person name="Magnuson J.K."/>
            <person name="James T."/>
            <person name="Yaver D."/>
            <person name="Berka R."/>
            <person name="Labutti K."/>
            <person name="Lipzen A."/>
            <person name="Aerts A."/>
            <person name="Barry K."/>
            <person name="Henrissat B."/>
            <person name="Blanchette R."/>
            <person name="Grigoriev I."/>
            <person name="Cullen D."/>
        </authorList>
    </citation>
    <scope>NUCLEOTIDE SEQUENCE [LARGE SCALE GENOMIC DNA]</scope>
    <source>
        <strain evidence="1 2">MAD-698-R-SB12</strain>
    </source>
</reference>
<name>A0A1X6NBP6_9APHY</name>
<dbReference type="Proteomes" id="UP000194127">
    <property type="component" value="Unassembled WGS sequence"/>
</dbReference>